<dbReference type="OrthoDB" id="9789782at2"/>
<evidence type="ECO:0000313" key="3">
    <source>
        <dbReference type="Proteomes" id="UP000192042"/>
    </source>
</evidence>
<dbReference type="RefSeq" id="WP_080888052.1">
    <property type="nucleotide sequence ID" value="NZ_LT828648.1"/>
</dbReference>
<evidence type="ECO:0000259" key="1">
    <source>
        <dbReference type="Pfam" id="PF11845"/>
    </source>
</evidence>
<dbReference type="STRING" id="1325564.NSJP_3708"/>
<keyword evidence="3" id="KW-1185">Reference proteome</keyword>
<dbReference type="KEGG" id="nja:NSJP_3708"/>
<feature type="domain" description="Tll0287-like" evidence="1">
    <location>
        <begin position="42"/>
        <end position="195"/>
    </location>
</feature>
<dbReference type="Proteomes" id="UP000192042">
    <property type="component" value="Chromosome I"/>
</dbReference>
<dbReference type="EMBL" id="LT828648">
    <property type="protein sequence ID" value="SLM49875.1"/>
    <property type="molecule type" value="Genomic_DNA"/>
</dbReference>
<dbReference type="AlphaFoldDB" id="A0A1W1IA53"/>
<protein>
    <recommendedName>
        <fullName evidence="1">Tll0287-like domain-containing protein</fullName>
    </recommendedName>
</protein>
<gene>
    <name evidence="2" type="ORF">NSJP_3708</name>
</gene>
<sequence length="202" mass="22158">MRAQGFGLGLIIGMLLMWASGQGLPSATGKNLPEPPCIPATAATDYVHSVIQADRTFYTTEIVERMQVRGTAVASEHWKERGMLPLPAQFLKEAGLLMRGDDRGIRVRLLSQWPINKDNRANTDFERTGLSEIMVDGGRPYTGVVTQDGASYFQALYPDKAVSQTCIGCHNAHPNSPKKDFKLRDVMGGILVTMPLSQSSHK</sequence>
<dbReference type="InterPro" id="IPR021796">
    <property type="entry name" value="Tll0287-like_dom"/>
</dbReference>
<accession>A0A1W1IA53</accession>
<organism evidence="2 3">
    <name type="scientific">Nitrospira japonica</name>
    <dbReference type="NCBI Taxonomy" id="1325564"/>
    <lineage>
        <taxon>Bacteria</taxon>
        <taxon>Pseudomonadati</taxon>
        <taxon>Nitrospirota</taxon>
        <taxon>Nitrospiria</taxon>
        <taxon>Nitrospirales</taxon>
        <taxon>Nitrospiraceae</taxon>
        <taxon>Nitrospira</taxon>
    </lineage>
</organism>
<proteinExistence type="predicted"/>
<dbReference type="Pfam" id="PF11845">
    <property type="entry name" value="Tll0287-like"/>
    <property type="match status" value="1"/>
</dbReference>
<reference evidence="2 3" key="1">
    <citation type="submission" date="2017-03" db="EMBL/GenBank/DDBJ databases">
        <authorList>
            <person name="Afonso C.L."/>
            <person name="Miller P.J."/>
            <person name="Scott M.A."/>
            <person name="Spackman E."/>
            <person name="Goraichik I."/>
            <person name="Dimitrov K.M."/>
            <person name="Suarez D.L."/>
            <person name="Swayne D.E."/>
        </authorList>
    </citation>
    <scope>NUCLEOTIDE SEQUENCE [LARGE SCALE GENOMIC DNA]</scope>
    <source>
        <strain evidence="2">Genome sequencing of Nitrospira japonica strain NJ11</strain>
    </source>
</reference>
<evidence type="ECO:0000313" key="2">
    <source>
        <dbReference type="EMBL" id="SLM49875.1"/>
    </source>
</evidence>
<name>A0A1W1IA53_9BACT</name>